<dbReference type="Gene3D" id="3.20.20.150">
    <property type="entry name" value="Divalent-metal-dependent TIM barrel enzymes"/>
    <property type="match status" value="1"/>
</dbReference>
<name>X1FL83_9ZZZZ</name>
<protein>
    <recommendedName>
        <fullName evidence="2">Xylose isomerase-like TIM barrel domain-containing protein</fullName>
    </recommendedName>
</protein>
<proteinExistence type="predicted"/>
<evidence type="ECO:0008006" key="2">
    <source>
        <dbReference type="Google" id="ProtNLM"/>
    </source>
</evidence>
<evidence type="ECO:0000313" key="1">
    <source>
        <dbReference type="EMBL" id="GAH33290.1"/>
    </source>
</evidence>
<gene>
    <name evidence="1" type="ORF">S03H2_25520</name>
</gene>
<sequence length="104" mass="12096">MQFSLCIDSIYPKDDLKEKLEKIKQAGFKFIEFWDWRDKDFELIMDSGLKVSNFSGNRISSLTLDNKEKVIQEINTSIDIAKRLKCDRIMLLSDILEGDIKGAF</sequence>
<comment type="caution">
    <text evidence="1">The sequence shown here is derived from an EMBL/GenBank/DDBJ whole genome shotgun (WGS) entry which is preliminary data.</text>
</comment>
<dbReference type="EMBL" id="BARU01014473">
    <property type="protein sequence ID" value="GAH33290.1"/>
    <property type="molecule type" value="Genomic_DNA"/>
</dbReference>
<accession>X1FL83</accession>
<dbReference type="InterPro" id="IPR036237">
    <property type="entry name" value="Xyl_isomerase-like_sf"/>
</dbReference>
<dbReference type="SUPFAM" id="SSF51658">
    <property type="entry name" value="Xylose isomerase-like"/>
    <property type="match status" value="1"/>
</dbReference>
<reference evidence="1" key="1">
    <citation type="journal article" date="2014" name="Front. Microbiol.">
        <title>High frequency of phylogenetically diverse reductive dehalogenase-homologous genes in deep subseafloor sedimentary metagenomes.</title>
        <authorList>
            <person name="Kawai M."/>
            <person name="Futagami T."/>
            <person name="Toyoda A."/>
            <person name="Takaki Y."/>
            <person name="Nishi S."/>
            <person name="Hori S."/>
            <person name="Arai W."/>
            <person name="Tsubouchi T."/>
            <person name="Morono Y."/>
            <person name="Uchiyama I."/>
            <person name="Ito T."/>
            <person name="Fujiyama A."/>
            <person name="Inagaki F."/>
            <person name="Takami H."/>
        </authorList>
    </citation>
    <scope>NUCLEOTIDE SEQUENCE</scope>
    <source>
        <strain evidence="1">Expedition CK06-06</strain>
    </source>
</reference>
<organism evidence="1">
    <name type="scientific">marine sediment metagenome</name>
    <dbReference type="NCBI Taxonomy" id="412755"/>
    <lineage>
        <taxon>unclassified sequences</taxon>
        <taxon>metagenomes</taxon>
        <taxon>ecological metagenomes</taxon>
    </lineage>
</organism>
<dbReference type="AlphaFoldDB" id="X1FL83"/>